<evidence type="ECO:0000313" key="2">
    <source>
        <dbReference type="EMBL" id="KAK2597272.1"/>
    </source>
</evidence>
<dbReference type="EMBL" id="JAUJFL010000010">
    <property type="protein sequence ID" value="KAK2597272.1"/>
    <property type="molecule type" value="Genomic_DNA"/>
</dbReference>
<evidence type="ECO:0000313" key="3">
    <source>
        <dbReference type="Proteomes" id="UP001265746"/>
    </source>
</evidence>
<dbReference type="InterPro" id="IPR052895">
    <property type="entry name" value="HetReg/Transcr_Mod"/>
</dbReference>
<keyword evidence="3" id="KW-1185">Reference proteome</keyword>
<sequence>MAKLPKYDCLSYTWGDPMSRDLYPPDTLQKGMSASCDRHIRHADGAIVKVTENLVQALRRLGESGYLSSLDNLAPQYLWIDAVCINQGDNDEKSSQVAMMDVIYRHAETVVIWLGEEDFHTEGALKTMRALAEVSLKGFEEAPFFDDYDAFTAYDTLLEAGKSLGLPDIEAGEWRDYAAFLQRKWFERIWVVQEKVFAQNTEVFVGHEKLSWDHIVKAASTLKQTGLANPLQALYLFALDGYDYYRNGRVSRLFEDRLNNHEIFEDLSPIGSTHTTLETLLYYSKKLNATEPRDHVYAILSIWESSQGGSLKLRGIRVDYKSPIADIYAEGTALAIEETEDLGILALADHRTSTAAFQLPSWVPDYSRKAESQPLARWPRDKYMESPAGRWNAGRGLRFRGQFDKSNRNSWKLPVRGLEVDTIEDIGPTYEQIDREYHWFSLLQILLDGCTRDQPTGEWSCYEAFWRTLIKDTFRNQPAGKEAENAFTTLIMHRVHGLCAQAHGLQESIQILRGNKGDLAQMTRETNELNILIPLLEKTKKLLSGLSERLPQIPTWSKSCDICYQGEGDSSTAGNKSKFEHKSDDEYESMCSLRDIESSFWVAYSGRRLFRTTKGFFGISNQVLDKGDSIWILAGAETPFILRNESGKEWIMVGEAYIHGLMYGEALEDMSSPLGDILLV</sequence>
<dbReference type="AlphaFoldDB" id="A0AAD9VX33"/>
<accession>A0AAD9VX33</accession>
<reference evidence="2" key="1">
    <citation type="submission" date="2023-06" db="EMBL/GenBank/DDBJ databases">
        <authorList>
            <person name="Noh H."/>
        </authorList>
    </citation>
    <scope>NUCLEOTIDE SEQUENCE</scope>
    <source>
        <strain evidence="2">DUCC20226</strain>
    </source>
</reference>
<organism evidence="2 3">
    <name type="scientific">Phomopsis amygdali</name>
    <name type="common">Fusicoccum amygdali</name>
    <dbReference type="NCBI Taxonomy" id="1214568"/>
    <lineage>
        <taxon>Eukaryota</taxon>
        <taxon>Fungi</taxon>
        <taxon>Dikarya</taxon>
        <taxon>Ascomycota</taxon>
        <taxon>Pezizomycotina</taxon>
        <taxon>Sordariomycetes</taxon>
        <taxon>Sordariomycetidae</taxon>
        <taxon>Diaporthales</taxon>
        <taxon>Diaporthaceae</taxon>
        <taxon>Diaporthe</taxon>
    </lineage>
</organism>
<gene>
    <name evidence="2" type="ORF">N8I77_013132</name>
</gene>
<protein>
    <recommendedName>
        <fullName evidence="1">Heterokaryon incompatibility domain-containing protein</fullName>
    </recommendedName>
</protein>
<dbReference type="PANTHER" id="PTHR24148">
    <property type="entry name" value="ANKYRIN REPEAT DOMAIN-CONTAINING PROTEIN 39 HOMOLOG-RELATED"/>
    <property type="match status" value="1"/>
</dbReference>
<dbReference type="Pfam" id="PF26639">
    <property type="entry name" value="Het-6_barrel"/>
    <property type="match status" value="1"/>
</dbReference>
<dbReference type="InterPro" id="IPR010730">
    <property type="entry name" value="HET"/>
</dbReference>
<dbReference type="PANTHER" id="PTHR24148:SF73">
    <property type="entry name" value="HET DOMAIN PROTEIN (AFU_ORTHOLOGUE AFUA_8G01020)"/>
    <property type="match status" value="1"/>
</dbReference>
<name>A0AAD9VX33_PHOAM</name>
<comment type="caution">
    <text evidence="2">The sequence shown here is derived from an EMBL/GenBank/DDBJ whole genome shotgun (WGS) entry which is preliminary data.</text>
</comment>
<dbReference type="Pfam" id="PF06985">
    <property type="entry name" value="HET"/>
    <property type="match status" value="1"/>
</dbReference>
<evidence type="ECO:0000259" key="1">
    <source>
        <dbReference type="Pfam" id="PF06985"/>
    </source>
</evidence>
<feature type="domain" description="Heterokaryon incompatibility" evidence="1">
    <location>
        <begin position="7"/>
        <end position="194"/>
    </location>
</feature>
<proteinExistence type="predicted"/>
<dbReference type="Proteomes" id="UP001265746">
    <property type="component" value="Unassembled WGS sequence"/>
</dbReference>